<dbReference type="Proteomes" id="UP000443000">
    <property type="component" value="Unassembled WGS sequence"/>
</dbReference>
<dbReference type="CDD" id="cd14527">
    <property type="entry name" value="DSP_bac"/>
    <property type="match status" value="1"/>
</dbReference>
<dbReference type="EMBL" id="WIVT01000002">
    <property type="protein sequence ID" value="MQU15472.1"/>
    <property type="molecule type" value="Genomic_DNA"/>
</dbReference>
<comment type="caution">
    <text evidence="4">The sequence shown here is derived from an EMBL/GenBank/DDBJ whole genome shotgun (WGS) entry which is preliminary data.</text>
</comment>
<feature type="transmembrane region" description="Helical" evidence="1">
    <location>
        <begin position="129"/>
        <end position="147"/>
    </location>
</feature>
<dbReference type="PANTHER" id="PTHR47216:SF4">
    <property type="entry name" value="OS01G0859400 PROTEIN"/>
    <property type="match status" value="1"/>
</dbReference>
<feature type="transmembrane region" description="Helical" evidence="1">
    <location>
        <begin position="83"/>
        <end position="102"/>
    </location>
</feature>
<protein>
    <submittedName>
        <fullName evidence="4">Serine/threonine protein phosphatase</fullName>
    </submittedName>
</protein>
<dbReference type="OrthoDB" id="256494at2"/>
<gene>
    <name evidence="5" type="ORF">GHN41_03275</name>
    <name evidence="4" type="ORF">GHN86_10520</name>
    <name evidence="3" type="ORF">GHN94_01400</name>
    <name evidence="6" type="ORF">GHO29_03235</name>
</gene>
<dbReference type="CDD" id="cd03386">
    <property type="entry name" value="PAP2_Aur1_like"/>
    <property type="match status" value="1"/>
</dbReference>
<proteinExistence type="predicted"/>
<accession>A0A6A7YTX4</accession>
<feature type="transmembrane region" description="Helical" evidence="1">
    <location>
        <begin position="218"/>
        <end position="240"/>
    </location>
</feature>
<dbReference type="Proteomes" id="UP000437970">
    <property type="component" value="Unassembled WGS sequence"/>
</dbReference>
<evidence type="ECO:0000313" key="6">
    <source>
        <dbReference type="EMBL" id="MQU25487.1"/>
    </source>
</evidence>
<dbReference type="PROSITE" id="PS50056">
    <property type="entry name" value="TYR_PHOSPHATASE_2"/>
    <property type="match status" value="1"/>
</dbReference>
<dbReference type="InterPro" id="IPR000340">
    <property type="entry name" value="Dual-sp_phosphatase_cat-dom"/>
</dbReference>
<dbReference type="Gene3D" id="3.90.190.10">
    <property type="entry name" value="Protein tyrosine phosphatase superfamily"/>
    <property type="match status" value="1"/>
</dbReference>
<keyword evidence="1" id="KW-0812">Transmembrane</keyword>
<feature type="transmembrane region" description="Helical" evidence="1">
    <location>
        <begin position="12"/>
        <end position="31"/>
    </location>
</feature>
<dbReference type="RefSeq" id="WP_153377449.1">
    <property type="nucleotide sequence ID" value="NZ_JBITTT010000003.1"/>
</dbReference>
<dbReference type="Pfam" id="PF00782">
    <property type="entry name" value="DSPc"/>
    <property type="match status" value="1"/>
</dbReference>
<dbReference type="Proteomes" id="UP000713985">
    <property type="component" value="Unassembled WGS sequence"/>
</dbReference>
<evidence type="ECO:0000259" key="2">
    <source>
        <dbReference type="PROSITE" id="PS50056"/>
    </source>
</evidence>
<evidence type="ECO:0000313" key="3">
    <source>
        <dbReference type="EMBL" id="MQT24490.1"/>
    </source>
</evidence>
<evidence type="ECO:0000313" key="7">
    <source>
        <dbReference type="Proteomes" id="UP000437970"/>
    </source>
</evidence>
<dbReference type="SMART" id="SM00195">
    <property type="entry name" value="DSPc"/>
    <property type="match status" value="1"/>
</dbReference>
<reference evidence="7 8" key="1">
    <citation type="submission" date="2019-10" db="EMBL/GenBank/DDBJ databases">
        <title>Evaluation of single-gene subtyping targets for Pseudomonas.</title>
        <authorList>
            <person name="Reichler S.J."/>
            <person name="Orsi R.H."/>
            <person name="Wiedmann M."/>
            <person name="Martin N.H."/>
            <person name="Murphy S.I."/>
        </authorList>
    </citation>
    <scope>NUCLEOTIDE SEQUENCE</scope>
    <source>
        <strain evidence="3 9">FSL R10-0802</strain>
        <strain evidence="5 8">FSL R10-1594</strain>
        <strain evidence="6 7">FSL R10-1984</strain>
        <strain evidence="4">FSL R10-2339</strain>
    </source>
</reference>
<dbReference type="InterPro" id="IPR000387">
    <property type="entry name" value="Tyr_Pase_dom"/>
</dbReference>
<sequence length="432" mass="48865">MREPGLFRLATFWLLLLALIFFSTYGFATWFTSQRNDVGTLVFAWETHVPFLAWTIVPYWSIDLLYGLSLFLPDNRAELKRHVLRLLSAQLIAVTCFLIWPLRFTFERPELDGVFGWLFAVLAGFDKPFNQAPSLHIALLVIVWVMFQRHTQGLLRWWMHGWFGLIGISVLTTYQHHFIDVPTGALLGWLCVWMWPLQQSSPLSSARLAQDSTRWQLALRYGAGVLGLLILAFKLGGWWLWMLWPAASFLLVALNYGLLGAAGFQKGIDGQLTQASRWLYAPYLGAAWVNSRLWTHDHPRPDLIVDNVWLGRIPAANELQPFNVVVDLCAELPVKPQDRVYYSLPVLDLTVPTLSQCLEAGQAIERLRHHGPLLVCCALGYSRSATAVAAWLLISRRAETLDQAVAIIGTARPCVVLHAAHRSVLKALVHAR</sequence>
<keyword evidence="1" id="KW-0472">Membrane</keyword>
<evidence type="ECO:0000313" key="9">
    <source>
        <dbReference type="Proteomes" id="UP000713985"/>
    </source>
</evidence>
<keyword evidence="1" id="KW-1133">Transmembrane helix</keyword>
<name>A0A6A7YTX4_9PSED</name>
<feature type="transmembrane region" description="Helical" evidence="1">
    <location>
        <begin position="154"/>
        <end position="172"/>
    </location>
</feature>
<dbReference type="SUPFAM" id="SSF52799">
    <property type="entry name" value="(Phosphotyrosine protein) phosphatases II"/>
    <property type="match status" value="1"/>
</dbReference>
<evidence type="ECO:0000256" key="1">
    <source>
        <dbReference type="SAM" id="Phobius"/>
    </source>
</evidence>
<feature type="transmembrane region" description="Helical" evidence="1">
    <location>
        <begin position="246"/>
        <end position="264"/>
    </location>
</feature>
<dbReference type="PANTHER" id="PTHR47216">
    <property type="match status" value="1"/>
</dbReference>
<dbReference type="InterPro" id="IPR020422">
    <property type="entry name" value="TYR_PHOSPHATASE_DUAL_dom"/>
</dbReference>
<dbReference type="EMBL" id="WIWC01000013">
    <property type="protein sequence ID" value="MQT80491.1"/>
    <property type="molecule type" value="Genomic_DNA"/>
</dbReference>
<organism evidence="4">
    <name type="scientific">Pseudomonas helleri</name>
    <dbReference type="NCBI Taxonomy" id="1608996"/>
    <lineage>
        <taxon>Bacteria</taxon>
        <taxon>Pseudomonadati</taxon>
        <taxon>Pseudomonadota</taxon>
        <taxon>Gammaproteobacteria</taxon>
        <taxon>Pseudomonadales</taxon>
        <taxon>Pseudomonadaceae</taxon>
        <taxon>Pseudomonas</taxon>
    </lineage>
</organism>
<feature type="transmembrane region" description="Helical" evidence="1">
    <location>
        <begin position="178"/>
        <end position="197"/>
    </location>
</feature>
<evidence type="ECO:0000313" key="8">
    <source>
        <dbReference type="Proteomes" id="UP000443000"/>
    </source>
</evidence>
<dbReference type="AlphaFoldDB" id="A0A6A7YTX4"/>
<feature type="domain" description="Tyrosine specific protein phosphatases" evidence="2">
    <location>
        <begin position="355"/>
        <end position="423"/>
    </location>
</feature>
<evidence type="ECO:0000313" key="4">
    <source>
        <dbReference type="EMBL" id="MQT80491.1"/>
    </source>
</evidence>
<evidence type="ECO:0000313" key="5">
    <source>
        <dbReference type="EMBL" id="MQU15472.1"/>
    </source>
</evidence>
<dbReference type="InterPro" id="IPR029021">
    <property type="entry name" value="Prot-tyrosine_phosphatase-like"/>
</dbReference>
<dbReference type="EMBL" id="WIWP01000001">
    <property type="protein sequence ID" value="MQT24490.1"/>
    <property type="molecule type" value="Genomic_DNA"/>
</dbReference>
<dbReference type="EMBL" id="WIVW01000002">
    <property type="protein sequence ID" value="MQU25487.1"/>
    <property type="molecule type" value="Genomic_DNA"/>
</dbReference>
<keyword evidence="9" id="KW-1185">Reference proteome</keyword>
<feature type="transmembrane region" description="Helical" evidence="1">
    <location>
        <begin position="51"/>
        <end position="71"/>
    </location>
</feature>